<dbReference type="GeneTree" id="ENSGT00730000111271"/>
<dbReference type="FunCoup" id="A0A671TY41">
    <property type="interactions" value="562"/>
</dbReference>
<feature type="region of interest" description="Disordered" evidence="1">
    <location>
        <begin position="247"/>
        <end position="407"/>
    </location>
</feature>
<dbReference type="InterPro" id="IPR045323">
    <property type="entry name" value="CCDC34"/>
</dbReference>
<dbReference type="Ensembl" id="ENSSAUT00010006804.1">
    <property type="protein sequence ID" value="ENSSAUP00010006315.1"/>
    <property type="gene ID" value="ENSSAUG00010003216.1"/>
</dbReference>
<dbReference type="InParanoid" id="A0A671TY41"/>
<dbReference type="Proteomes" id="UP000472265">
    <property type="component" value="Chromosome 8"/>
</dbReference>
<feature type="compositionally biased region" description="Polar residues" evidence="1">
    <location>
        <begin position="86"/>
        <end position="96"/>
    </location>
</feature>
<reference evidence="3" key="2">
    <citation type="submission" date="2025-08" db="UniProtKB">
        <authorList>
            <consortium name="Ensembl"/>
        </authorList>
    </citation>
    <scope>IDENTIFICATION</scope>
</reference>
<sequence>MWKRGIKTDSGSVKETNVKASRVTIVTASSWAWGVLHHGKTKSTLGCSVRKKDEHHSETFRQINARRHRLVMSGRRLPNCPASASKDFSSTPVKTSQRQDFRTAKGSDDGVLSDDEDTFSLLSPIYHDSFDSDDDLDLSPAQQASPRHSDNSRLSDSPVRCELPRTPSSQMLNAAVEAAGSPTLSAWEVWLVNKAKEDRRRLEKRAEEERLLREKKEREERLREEKKVVMEEKIQVWLNMKREQEKYEQLVKQSKEEEELQRQQEKQRETEQKAQEKYKNWLQKKNQEKIDAEKREKEEAALKEEQEKERRRRAQEKFKEWLSKANEKSKSSPKSPCYQKGPYDKSYPSPSFYNPIPWKPIHVPPPEPSLNKTSGKKPQRQGKCQQRLGTASRLRNSQSAGPSLQRR</sequence>
<proteinExistence type="predicted"/>
<keyword evidence="4" id="KW-1185">Reference proteome</keyword>
<evidence type="ECO:0000259" key="2">
    <source>
        <dbReference type="Pfam" id="PF13904"/>
    </source>
</evidence>
<feature type="region of interest" description="Disordered" evidence="1">
    <location>
        <begin position="76"/>
        <end position="113"/>
    </location>
</feature>
<reference evidence="3" key="3">
    <citation type="submission" date="2025-09" db="UniProtKB">
        <authorList>
            <consortium name="Ensembl"/>
        </authorList>
    </citation>
    <scope>IDENTIFICATION</scope>
</reference>
<feature type="compositionally biased region" description="Basic and acidic residues" evidence="1">
    <location>
        <begin position="247"/>
        <end position="330"/>
    </location>
</feature>
<feature type="compositionally biased region" description="Basic and acidic residues" evidence="1">
    <location>
        <begin position="97"/>
        <end position="108"/>
    </location>
</feature>
<dbReference type="AlphaFoldDB" id="A0A671TY41"/>
<dbReference type="InterPro" id="IPR025259">
    <property type="entry name" value="CCDC34/181"/>
</dbReference>
<evidence type="ECO:0000313" key="4">
    <source>
        <dbReference type="Proteomes" id="UP000472265"/>
    </source>
</evidence>
<gene>
    <name evidence="3" type="primary">ccdc34</name>
</gene>
<feature type="region of interest" description="Disordered" evidence="1">
    <location>
        <begin position="132"/>
        <end position="160"/>
    </location>
</feature>
<name>A0A671TY41_SPAAU</name>
<accession>A0A671TY41</accession>
<protein>
    <submittedName>
        <fullName evidence="3">Coiled-coil domain containing 34</fullName>
    </submittedName>
</protein>
<dbReference type="OMA" id="FTGDCRP"/>
<dbReference type="Pfam" id="PF13904">
    <property type="entry name" value="CCDC34"/>
    <property type="match status" value="1"/>
</dbReference>
<reference evidence="3" key="1">
    <citation type="submission" date="2021-04" db="EMBL/GenBank/DDBJ databases">
        <authorList>
            <consortium name="Wellcome Sanger Institute Data Sharing"/>
        </authorList>
    </citation>
    <scope>NUCLEOTIDE SEQUENCE [LARGE SCALE GENOMIC DNA]</scope>
</reference>
<dbReference type="PANTHER" id="PTHR23247">
    <property type="entry name" value="NY-REN-41 ANTIGEN L15 -RELATED"/>
    <property type="match status" value="1"/>
</dbReference>
<feature type="region of interest" description="Disordered" evidence="1">
    <location>
        <begin position="203"/>
        <end position="224"/>
    </location>
</feature>
<organism evidence="3 4">
    <name type="scientific">Sparus aurata</name>
    <name type="common">Gilthead sea bream</name>
    <dbReference type="NCBI Taxonomy" id="8175"/>
    <lineage>
        <taxon>Eukaryota</taxon>
        <taxon>Metazoa</taxon>
        <taxon>Chordata</taxon>
        <taxon>Craniata</taxon>
        <taxon>Vertebrata</taxon>
        <taxon>Euteleostomi</taxon>
        <taxon>Actinopterygii</taxon>
        <taxon>Neopterygii</taxon>
        <taxon>Teleostei</taxon>
        <taxon>Neoteleostei</taxon>
        <taxon>Acanthomorphata</taxon>
        <taxon>Eupercaria</taxon>
        <taxon>Spariformes</taxon>
        <taxon>Sparidae</taxon>
        <taxon>Sparus</taxon>
    </lineage>
</organism>
<dbReference type="PANTHER" id="PTHR23247:SF2">
    <property type="entry name" value="COILED-COIL DOMAIN-CONTAINING PROTEIN 34"/>
    <property type="match status" value="1"/>
</dbReference>
<feature type="compositionally biased region" description="Polar residues" evidence="1">
    <location>
        <begin position="382"/>
        <end position="407"/>
    </location>
</feature>
<feature type="domain" description="Coiled-coil" evidence="2">
    <location>
        <begin position="184"/>
        <end position="358"/>
    </location>
</feature>
<evidence type="ECO:0000256" key="1">
    <source>
        <dbReference type="SAM" id="MobiDB-lite"/>
    </source>
</evidence>
<evidence type="ECO:0000313" key="3">
    <source>
        <dbReference type="Ensembl" id="ENSSAUP00010006315.1"/>
    </source>
</evidence>